<comment type="pathway">
    <text evidence="1">Bacterial outer membrane biogenesis; LPS O-antigen biosynthesis.</text>
</comment>
<evidence type="ECO:0000256" key="1">
    <source>
        <dbReference type="ARBA" id="ARBA00005125"/>
    </source>
</evidence>
<dbReference type="EMBL" id="AP025730">
    <property type="protein sequence ID" value="BDI06843.1"/>
    <property type="molecule type" value="Genomic_DNA"/>
</dbReference>
<dbReference type="InterPro" id="IPR001509">
    <property type="entry name" value="Epimerase_deHydtase"/>
</dbReference>
<accession>A0ABN6PRY8</accession>
<dbReference type="RefSeq" id="WP_251970086.1">
    <property type="nucleotide sequence ID" value="NZ_AP025730.1"/>
</dbReference>
<feature type="domain" description="NAD-dependent epimerase/dehydratase" evidence="3">
    <location>
        <begin position="8"/>
        <end position="238"/>
    </location>
</feature>
<sequence length="310" mass="33862">MTTTMKKVLLTGGAGFIGSHVADLLLARGCELTVLDNLSFGRREHVPAAARFLQMDLADRPGVFEAFQVGGFDTVVHLAAIHFIPYCNQHPDLACRTNVEGTQNIFDAAQASATVQRLFTASTAAVYPDCAGAIDETVGRAPMDVYGMTKSANEEQAAILARRSDIKVSVGRFFNAVGGRETNPHLVPDILQRIRHSNTIEIGNTSPKRDYIDVRDMATGVLAMLDGNAGPIDTCNIGTGEAYDVVEIAAFLSEIHGSPIQLQPAERLIRKVERQNLQADSHRLQSRYGWKPQHSIRDSLGYAHSWYVNT</sequence>
<dbReference type="PANTHER" id="PTHR43000">
    <property type="entry name" value="DTDP-D-GLUCOSE 4,6-DEHYDRATASE-RELATED"/>
    <property type="match status" value="1"/>
</dbReference>
<keyword evidence="5" id="KW-1185">Reference proteome</keyword>
<gene>
    <name evidence="4" type="ORF">CATMQ487_38130</name>
</gene>
<dbReference type="InterPro" id="IPR036291">
    <property type="entry name" value="NAD(P)-bd_dom_sf"/>
</dbReference>
<evidence type="ECO:0000256" key="2">
    <source>
        <dbReference type="ARBA" id="ARBA00007637"/>
    </source>
</evidence>
<evidence type="ECO:0000313" key="5">
    <source>
        <dbReference type="Proteomes" id="UP001057498"/>
    </source>
</evidence>
<dbReference type="Proteomes" id="UP001057498">
    <property type="component" value="Chromosome"/>
</dbReference>
<evidence type="ECO:0000313" key="4">
    <source>
        <dbReference type="EMBL" id="BDI06843.1"/>
    </source>
</evidence>
<dbReference type="Pfam" id="PF01370">
    <property type="entry name" value="Epimerase"/>
    <property type="match status" value="1"/>
</dbReference>
<reference evidence="4" key="1">
    <citation type="submission" date="2022-04" db="EMBL/GenBank/DDBJ databases">
        <title>Whole genome sequence of Sphaerotilus sp. FB-5.</title>
        <authorList>
            <person name="Takeda M."/>
            <person name="Narihara S."/>
            <person name="Akimoto M."/>
            <person name="Akimoto R."/>
            <person name="Nishiyashiki S."/>
            <person name="Murakami T."/>
        </authorList>
    </citation>
    <scope>NUCLEOTIDE SEQUENCE</scope>
    <source>
        <strain evidence="4">FB-5</strain>
    </source>
</reference>
<comment type="similarity">
    <text evidence="2">Belongs to the NAD(P)-dependent epimerase/dehydratase family.</text>
</comment>
<dbReference type="Gene3D" id="3.40.50.720">
    <property type="entry name" value="NAD(P)-binding Rossmann-like Domain"/>
    <property type="match status" value="1"/>
</dbReference>
<evidence type="ECO:0000259" key="3">
    <source>
        <dbReference type="Pfam" id="PF01370"/>
    </source>
</evidence>
<dbReference type="SUPFAM" id="SSF51735">
    <property type="entry name" value="NAD(P)-binding Rossmann-fold domains"/>
    <property type="match status" value="1"/>
</dbReference>
<proteinExistence type="inferred from homology"/>
<organism evidence="4 5">
    <name type="scientific">Sphaerotilus microaerophilus</name>
    <dbReference type="NCBI Taxonomy" id="2914710"/>
    <lineage>
        <taxon>Bacteria</taxon>
        <taxon>Pseudomonadati</taxon>
        <taxon>Pseudomonadota</taxon>
        <taxon>Betaproteobacteria</taxon>
        <taxon>Burkholderiales</taxon>
        <taxon>Sphaerotilaceae</taxon>
        <taxon>Sphaerotilus</taxon>
    </lineage>
</organism>
<protein>
    <submittedName>
        <fullName evidence="4">UDP-glucose 4-epimerase</fullName>
    </submittedName>
</protein>
<name>A0ABN6PRY8_9BURK</name>